<accession>A0A1S1U380</accession>
<protein>
    <recommendedName>
        <fullName evidence="1">Antitoxin SocA-like Panacea domain-containing protein</fullName>
    </recommendedName>
</protein>
<evidence type="ECO:0000313" key="2">
    <source>
        <dbReference type="EMBL" id="OHV94905.1"/>
    </source>
</evidence>
<evidence type="ECO:0000259" key="1">
    <source>
        <dbReference type="Pfam" id="PF13274"/>
    </source>
</evidence>
<dbReference type="Proteomes" id="UP000179840">
    <property type="component" value="Unassembled WGS sequence"/>
</dbReference>
<dbReference type="Pfam" id="PF13274">
    <property type="entry name" value="SocA_Panacea"/>
    <property type="match status" value="1"/>
</dbReference>
<dbReference type="RefSeq" id="WP_071078974.1">
    <property type="nucleotide sequence ID" value="NZ_LFKP01000011.1"/>
</dbReference>
<dbReference type="InterPro" id="IPR025272">
    <property type="entry name" value="SocA_Panacea"/>
</dbReference>
<reference evidence="2 3" key="1">
    <citation type="submission" date="2015-06" db="EMBL/GenBank/DDBJ databases">
        <title>Draft genome sequencing of a biphenyl-degrading bacterium, Janthinobacterium lividum MEG1.</title>
        <authorList>
            <person name="Shimodaira J."/>
            <person name="Hatta T."/>
        </authorList>
    </citation>
    <scope>NUCLEOTIDE SEQUENCE [LARGE SCALE GENOMIC DNA]</scope>
    <source>
        <strain evidence="2 3">MEG1</strain>
    </source>
</reference>
<proteinExistence type="predicted"/>
<comment type="caution">
    <text evidence="2">The sequence shown here is derived from an EMBL/GenBank/DDBJ whole genome shotgun (WGS) entry which is preliminary data.</text>
</comment>
<feature type="domain" description="Antitoxin SocA-like Panacea" evidence="1">
    <location>
        <begin position="29"/>
        <end position="142"/>
    </location>
</feature>
<sequence>MKTSIARSRLRNAIVFFAKNTESCGKIKLFKLLYMLDFEHFRQTGKSVTGFEYQAWKFGPVPVELMQEWEDFEEDLRAAVEIVPERVIDYTRLAVKVREGVEFDGDDFTGRQMTILHDLCEKYLTTQSPKMIDVTHEQNGAWDKVWAGGRGAQDEIPYSLALADDDQNRDLILELACEANGYSSPIANGGY</sequence>
<evidence type="ECO:0000313" key="3">
    <source>
        <dbReference type="Proteomes" id="UP000179840"/>
    </source>
</evidence>
<organism evidence="2 3">
    <name type="scientific">Janthinobacterium lividum</name>
    <dbReference type="NCBI Taxonomy" id="29581"/>
    <lineage>
        <taxon>Bacteria</taxon>
        <taxon>Pseudomonadati</taxon>
        <taxon>Pseudomonadota</taxon>
        <taxon>Betaproteobacteria</taxon>
        <taxon>Burkholderiales</taxon>
        <taxon>Oxalobacteraceae</taxon>
        <taxon>Janthinobacterium</taxon>
    </lineage>
</organism>
<name>A0A1S1U380_9BURK</name>
<dbReference type="EMBL" id="LFKP01000011">
    <property type="protein sequence ID" value="OHV94905.1"/>
    <property type="molecule type" value="Genomic_DNA"/>
</dbReference>
<gene>
    <name evidence="2" type="ORF">AKG95_21620</name>
</gene>
<dbReference type="AlphaFoldDB" id="A0A1S1U380"/>